<organism evidence="4">
    <name type="scientific">Schistocephalus solidus</name>
    <name type="common">Tapeworm</name>
    <dbReference type="NCBI Taxonomy" id="70667"/>
    <lineage>
        <taxon>Eukaryota</taxon>
        <taxon>Metazoa</taxon>
        <taxon>Spiralia</taxon>
        <taxon>Lophotrochozoa</taxon>
        <taxon>Platyhelminthes</taxon>
        <taxon>Cestoda</taxon>
        <taxon>Eucestoda</taxon>
        <taxon>Diphyllobothriidea</taxon>
        <taxon>Diphyllobothriidae</taxon>
        <taxon>Schistocephalus</taxon>
    </lineage>
</organism>
<evidence type="ECO:0000256" key="1">
    <source>
        <dbReference type="ARBA" id="ARBA00004123"/>
    </source>
</evidence>
<reference evidence="4" key="1">
    <citation type="submission" date="2016-06" db="UniProtKB">
        <authorList>
            <consortium name="WormBaseParasite"/>
        </authorList>
    </citation>
    <scope>IDENTIFICATION</scope>
</reference>
<accession>A0A183TQ44</accession>
<comment type="subcellular location">
    <subcellularLocation>
        <location evidence="1">Nucleus</location>
    </subcellularLocation>
</comment>
<proteinExistence type="predicted"/>
<dbReference type="PANTHER" id="PTHR46765">
    <property type="entry name" value="P-LOOP CONTAINING NUCLEOSIDE TRIPHOSPHATE HYDROLASES SUPERFAMILY PROTEIN"/>
    <property type="match status" value="1"/>
</dbReference>
<keyword evidence="2" id="KW-0539">Nucleus</keyword>
<dbReference type="AlphaFoldDB" id="A0A183TQ44"/>
<evidence type="ECO:0000313" key="4">
    <source>
        <dbReference type="WBParaSite" id="SSLN_0001929101-mRNA-1"/>
    </source>
</evidence>
<protein>
    <submittedName>
        <fullName evidence="4">Calponin-homology (CH) domain-containing protein</fullName>
    </submittedName>
</protein>
<sequence>LAYSDILWNRIQTMQDYSLCRYPGVLPAWFHLSFASAAEGGKSWAGAAGDRGFSAIRWPTSYLDNQSSANRSEAVIDTILENQWRAAASANVADAGVGLPTSLRCLTRQRFLLDASSYVNTLFSAMCSRLRPVNIQLYTEQEKKQLIHLVSFVVNMGLDLVPVQTDDSEEQTYRLEPPLDSIARFTSSTRLDKEASYATKQMLARELVLERMRRAEVTFSLQHPPSGRRESSGWPETGATPLVTSPRAPLPDSFMSSRMGPTAKPMDASGKQKVMFLRGFSFSVLGKTCPFLRPDAMRLFEKKRFPGRGYAATQSSVMVMKKNMMGERERESQCEPAVPQKRCRKDSTFWRFHFCSCI</sequence>
<evidence type="ECO:0000256" key="3">
    <source>
        <dbReference type="SAM" id="MobiDB-lite"/>
    </source>
</evidence>
<dbReference type="WBParaSite" id="SSLN_0001929101-mRNA-1">
    <property type="protein sequence ID" value="SSLN_0001929101-mRNA-1"/>
    <property type="gene ID" value="SSLN_0001929101"/>
</dbReference>
<dbReference type="PANTHER" id="PTHR46765:SF1">
    <property type="entry name" value="P-LOOP CONTAINING NUCLEOSIDE TRIPHOSPHATE HYDROLASES SUPERFAMILY PROTEIN"/>
    <property type="match status" value="1"/>
</dbReference>
<feature type="region of interest" description="Disordered" evidence="3">
    <location>
        <begin position="222"/>
        <end position="251"/>
    </location>
</feature>
<dbReference type="InterPro" id="IPR053016">
    <property type="entry name" value="CTF18-RFC_complex"/>
</dbReference>
<name>A0A183TQ44_SCHSO</name>
<evidence type="ECO:0000256" key="2">
    <source>
        <dbReference type="ARBA" id="ARBA00023242"/>
    </source>
</evidence>
<dbReference type="GO" id="GO:0005634">
    <property type="term" value="C:nucleus"/>
    <property type="evidence" value="ECO:0007669"/>
    <property type="project" value="UniProtKB-SubCell"/>
</dbReference>